<dbReference type="Proteomes" id="UP000604825">
    <property type="component" value="Unassembled WGS sequence"/>
</dbReference>
<reference evidence="1" key="1">
    <citation type="submission" date="2020-10" db="EMBL/GenBank/DDBJ databases">
        <authorList>
            <person name="Han B."/>
            <person name="Lu T."/>
            <person name="Zhao Q."/>
            <person name="Huang X."/>
            <person name="Zhao Y."/>
        </authorList>
    </citation>
    <scope>NUCLEOTIDE SEQUENCE</scope>
</reference>
<keyword evidence="2" id="KW-1185">Reference proteome</keyword>
<dbReference type="AlphaFoldDB" id="A0A811MPE8"/>
<evidence type="ECO:0000313" key="1">
    <source>
        <dbReference type="EMBL" id="CAD6210417.1"/>
    </source>
</evidence>
<organism evidence="1 2">
    <name type="scientific">Miscanthus lutarioriparius</name>
    <dbReference type="NCBI Taxonomy" id="422564"/>
    <lineage>
        <taxon>Eukaryota</taxon>
        <taxon>Viridiplantae</taxon>
        <taxon>Streptophyta</taxon>
        <taxon>Embryophyta</taxon>
        <taxon>Tracheophyta</taxon>
        <taxon>Spermatophyta</taxon>
        <taxon>Magnoliopsida</taxon>
        <taxon>Liliopsida</taxon>
        <taxon>Poales</taxon>
        <taxon>Poaceae</taxon>
        <taxon>PACMAD clade</taxon>
        <taxon>Panicoideae</taxon>
        <taxon>Andropogonodae</taxon>
        <taxon>Andropogoneae</taxon>
        <taxon>Saccharinae</taxon>
        <taxon>Miscanthus</taxon>
    </lineage>
</organism>
<name>A0A811MPE8_9POAL</name>
<accession>A0A811MPE8</accession>
<dbReference type="EMBL" id="CAJGYO010000002">
    <property type="protein sequence ID" value="CAD6210417.1"/>
    <property type="molecule type" value="Genomic_DNA"/>
</dbReference>
<protein>
    <submittedName>
        <fullName evidence="1">Uncharacterized protein</fullName>
    </submittedName>
</protein>
<gene>
    <name evidence="1" type="ORF">NCGR_LOCUS6504</name>
</gene>
<proteinExistence type="predicted"/>
<evidence type="ECO:0000313" key="2">
    <source>
        <dbReference type="Proteomes" id="UP000604825"/>
    </source>
</evidence>
<comment type="caution">
    <text evidence="1">The sequence shown here is derived from an EMBL/GenBank/DDBJ whole genome shotgun (WGS) entry which is preliminary data.</text>
</comment>
<sequence length="134" mass="14144">MEASTPVLSSNLDSRWQVATSRTREQEGHGGCRCSRLGFWASVDSVRIGAGATFARSLPALFELGCAVAAGFNAAWDSPPISGGAVEAKLNAPAVSSSRGREQGRLRAMAAAAGVFAFERARERPRKLVAVFSF</sequence>